<feature type="transmembrane region" description="Helical" evidence="13">
    <location>
        <begin position="96"/>
        <end position="118"/>
    </location>
</feature>
<feature type="transmembrane region" description="Helical" evidence="13">
    <location>
        <begin position="270"/>
        <end position="290"/>
    </location>
</feature>
<gene>
    <name evidence="15" type="primary">Or14j1_5</name>
    <name evidence="15" type="ORF">NOTPEN_R14125</name>
</gene>
<evidence type="ECO:0000256" key="2">
    <source>
        <dbReference type="ARBA" id="ARBA00004651"/>
    </source>
</evidence>
<dbReference type="PROSITE" id="PS50262">
    <property type="entry name" value="G_PROTEIN_RECEP_F1_2"/>
    <property type="match status" value="1"/>
</dbReference>
<dbReference type="InterPro" id="IPR017452">
    <property type="entry name" value="GPCR_Rhodpsn_7TM"/>
</dbReference>
<evidence type="ECO:0000259" key="14">
    <source>
        <dbReference type="PROSITE" id="PS50262"/>
    </source>
</evidence>
<comment type="caution">
    <text evidence="15">The sequence shown here is derived from an EMBL/GenBank/DDBJ whole genome shotgun (WGS) entry which is preliminary data.</text>
</comment>
<feature type="transmembrane region" description="Helical" evidence="13">
    <location>
        <begin position="56"/>
        <end position="76"/>
    </location>
</feature>
<evidence type="ECO:0000256" key="5">
    <source>
        <dbReference type="ARBA" id="ARBA00022692"/>
    </source>
</evidence>
<dbReference type="PRINTS" id="PR00245">
    <property type="entry name" value="OLFACTORYR"/>
</dbReference>
<keyword evidence="6 13" id="KW-0552">Olfaction</keyword>
<evidence type="ECO:0000313" key="16">
    <source>
        <dbReference type="Proteomes" id="UP000538817"/>
    </source>
</evidence>
<dbReference type="Pfam" id="PF13853">
    <property type="entry name" value="7tm_4"/>
    <property type="match status" value="1"/>
</dbReference>
<keyword evidence="4 13" id="KW-0716">Sensory transduction</keyword>
<keyword evidence="11 12" id="KW-0807">Transducer</keyword>
<sequence length="304" mass="33863">ISNSSSFNEFFLLPFADKRELQLLHFSLFLAIYLAALLANSLIITAIVCDHRLHTPMYFFLLNLSILDVGSISTVVPKSMANSLWDNKAISYVECAMQMFVFFFLISAEYCLLTVMAYDRYVAICRPLHYGTLMDSRACVQMAAAAWASGFLNAFLHTGNTLSLPLCKGNILGQFFCEIPQILKLSCSHSYLREAGVIVVSACLAFGCFIFIVVSYVQILRAVLRIPSEQGCHRAFSMCLPHLVVVSLFVSTAIFAYLKPPSISTATLDLVVAVLYSLVPPALNPLIYSLRNKELKEALRKLIR</sequence>
<feature type="non-terminal residue" evidence="15">
    <location>
        <position position="1"/>
    </location>
</feature>
<reference evidence="15 16" key="1">
    <citation type="submission" date="2019-09" db="EMBL/GenBank/DDBJ databases">
        <title>Bird 10,000 Genomes (B10K) Project - Family phase.</title>
        <authorList>
            <person name="Zhang G."/>
        </authorList>
    </citation>
    <scope>NUCLEOTIDE SEQUENCE [LARGE SCALE GENOMIC DNA]</scope>
    <source>
        <strain evidence="15">B10K-MSB-04</strain>
    </source>
</reference>
<evidence type="ECO:0000313" key="15">
    <source>
        <dbReference type="EMBL" id="NWX94722.1"/>
    </source>
</evidence>
<keyword evidence="7 13" id="KW-1133">Transmembrane helix</keyword>
<dbReference type="GO" id="GO:0004930">
    <property type="term" value="F:G protein-coupled receptor activity"/>
    <property type="evidence" value="ECO:0007669"/>
    <property type="project" value="UniProtKB-KW"/>
</dbReference>
<comment type="subcellular location">
    <subcellularLocation>
        <location evidence="2 13">Cell membrane</location>
        <topology evidence="2 13">Multi-pass membrane protein</topology>
    </subcellularLocation>
</comment>
<keyword evidence="16" id="KW-1185">Reference proteome</keyword>
<keyword evidence="9 13" id="KW-0472">Membrane</keyword>
<evidence type="ECO:0000256" key="12">
    <source>
        <dbReference type="RuleBase" id="RU000688"/>
    </source>
</evidence>
<dbReference type="InterPro" id="IPR000276">
    <property type="entry name" value="GPCR_Rhodpsn"/>
</dbReference>
<feature type="transmembrane region" description="Helical" evidence="13">
    <location>
        <begin position="23"/>
        <end position="49"/>
    </location>
</feature>
<evidence type="ECO:0000256" key="13">
    <source>
        <dbReference type="RuleBase" id="RU363047"/>
    </source>
</evidence>
<evidence type="ECO:0000256" key="4">
    <source>
        <dbReference type="ARBA" id="ARBA00022606"/>
    </source>
</evidence>
<name>A0A7K7AF86_9AVES</name>
<dbReference type="Gene3D" id="1.20.1070.10">
    <property type="entry name" value="Rhodopsin 7-helix transmembrane proteins"/>
    <property type="match status" value="1"/>
</dbReference>
<dbReference type="PRINTS" id="PR00237">
    <property type="entry name" value="GPCRRHODOPSN"/>
</dbReference>
<dbReference type="FunFam" id="1.20.1070.10:FF:000037">
    <property type="entry name" value="Olfactory receptor"/>
    <property type="match status" value="1"/>
</dbReference>
<keyword evidence="8 12" id="KW-0297">G-protein coupled receptor</keyword>
<evidence type="ECO:0000256" key="7">
    <source>
        <dbReference type="ARBA" id="ARBA00022989"/>
    </source>
</evidence>
<dbReference type="Proteomes" id="UP000538817">
    <property type="component" value="Unassembled WGS sequence"/>
</dbReference>
<feature type="transmembrane region" description="Helical" evidence="13">
    <location>
        <begin position="195"/>
        <end position="217"/>
    </location>
</feature>
<keyword evidence="10 12" id="KW-0675">Receptor</keyword>
<dbReference type="CDD" id="cd15227">
    <property type="entry name" value="7tmA_OR14-like"/>
    <property type="match status" value="1"/>
</dbReference>
<evidence type="ECO:0000256" key="10">
    <source>
        <dbReference type="ARBA" id="ARBA00023170"/>
    </source>
</evidence>
<feature type="domain" description="G-protein coupled receptors family 1 profile" evidence="14">
    <location>
        <begin position="39"/>
        <end position="288"/>
    </location>
</feature>
<accession>A0A7K7AF86</accession>
<comment type="similarity">
    <text evidence="12">Belongs to the G-protein coupled receptor 1 family.</text>
</comment>
<dbReference type="PROSITE" id="PS00237">
    <property type="entry name" value="G_PROTEIN_RECEP_F1_1"/>
    <property type="match status" value="1"/>
</dbReference>
<dbReference type="GO" id="GO:0004984">
    <property type="term" value="F:olfactory receptor activity"/>
    <property type="evidence" value="ECO:0007669"/>
    <property type="project" value="InterPro"/>
</dbReference>
<dbReference type="EMBL" id="VZSG01003555">
    <property type="protein sequence ID" value="NWX94722.1"/>
    <property type="molecule type" value="Genomic_DNA"/>
</dbReference>
<evidence type="ECO:0000256" key="6">
    <source>
        <dbReference type="ARBA" id="ARBA00022725"/>
    </source>
</evidence>
<dbReference type="PANTHER" id="PTHR26452">
    <property type="entry name" value="OLFACTORY RECEPTOR"/>
    <property type="match status" value="1"/>
</dbReference>
<feature type="transmembrane region" description="Helical" evidence="13">
    <location>
        <begin position="138"/>
        <end position="156"/>
    </location>
</feature>
<evidence type="ECO:0000256" key="11">
    <source>
        <dbReference type="ARBA" id="ARBA00023224"/>
    </source>
</evidence>
<evidence type="ECO:0000256" key="3">
    <source>
        <dbReference type="ARBA" id="ARBA00022475"/>
    </source>
</evidence>
<proteinExistence type="inferred from homology"/>
<keyword evidence="3 13" id="KW-1003">Cell membrane</keyword>
<dbReference type="SUPFAM" id="SSF81321">
    <property type="entry name" value="Family A G protein-coupled receptor-like"/>
    <property type="match status" value="1"/>
</dbReference>
<dbReference type="AlphaFoldDB" id="A0A7K7AF86"/>
<dbReference type="InterPro" id="IPR050516">
    <property type="entry name" value="Olfactory_GPCR"/>
</dbReference>
<feature type="transmembrane region" description="Helical" evidence="13">
    <location>
        <begin position="238"/>
        <end position="258"/>
    </location>
</feature>
<evidence type="ECO:0000256" key="8">
    <source>
        <dbReference type="ARBA" id="ARBA00023040"/>
    </source>
</evidence>
<dbReference type="InterPro" id="IPR000725">
    <property type="entry name" value="Olfact_rcpt"/>
</dbReference>
<organism evidence="15 16">
    <name type="scientific">Nothoprocta pentlandii</name>
    <dbReference type="NCBI Taxonomy" id="2585814"/>
    <lineage>
        <taxon>Eukaryota</taxon>
        <taxon>Metazoa</taxon>
        <taxon>Chordata</taxon>
        <taxon>Craniata</taxon>
        <taxon>Vertebrata</taxon>
        <taxon>Euteleostomi</taxon>
        <taxon>Archelosauria</taxon>
        <taxon>Archosauria</taxon>
        <taxon>Dinosauria</taxon>
        <taxon>Saurischia</taxon>
        <taxon>Theropoda</taxon>
        <taxon>Coelurosauria</taxon>
        <taxon>Aves</taxon>
        <taxon>Palaeognathae</taxon>
        <taxon>Tinamiformes</taxon>
        <taxon>Tinamidae</taxon>
        <taxon>Nothoprocta</taxon>
    </lineage>
</organism>
<evidence type="ECO:0000256" key="9">
    <source>
        <dbReference type="ARBA" id="ARBA00023136"/>
    </source>
</evidence>
<feature type="non-terminal residue" evidence="15">
    <location>
        <position position="304"/>
    </location>
</feature>
<evidence type="ECO:0000256" key="1">
    <source>
        <dbReference type="ARBA" id="ARBA00002936"/>
    </source>
</evidence>
<dbReference type="GO" id="GO:0005886">
    <property type="term" value="C:plasma membrane"/>
    <property type="evidence" value="ECO:0007669"/>
    <property type="project" value="UniProtKB-SubCell"/>
</dbReference>
<comment type="function">
    <text evidence="1">Odorant receptor.</text>
</comment>
<protein>
    <recommendedName>
        <fullName evidence="13">Olfactory receptor</fullName>
    </recommendedName>
</protein>
<keyword evidence="5 12" id="KW-0812">Transmembrane</keyword>